<dbReference type="InterPro" id="IPR003439">
    <property type="entry name" value="ABC_transporter-like_ATP-bd"/>
</dbReference>
<organism evidence="5 6">
    <name type="scientific">Actinorugispora endophytica</name>
    <dbReference type="NCBI Taxonomy" id="1605990"/>
    <lineage>
        <taxon>Bacteria</taxon>
        <taxon>Bacillati</taxon>
        <taxon>Actinomycetota</taxon>
        <taxon>Actinomycetes</taxon>
        <taxon>Streptosporangiales</taxon>
        <taxon>Nocardiopsidaceae</taxon>
        <taxon>Actinorugispora</taxon>
    </lineage>
</organism>
<evidence type="ECO:0000313" key="5">
    <source>
        <dbReference type="EMBL" id="TDQ50267.1"/>
    </source>
</evidence>
<dbReference type="Gene3D" id="3.40.50.300">
    <property type="entry name" value="P-loop containing nucleotide triphosphate hydrolases"/>
    <property type="match status" value="2"/>
</dbReference>
<dbReference type="SUPFAM" id="SSF52540">
    <property type="entry name" value="P-loop containing nucleoside triphosphate hydrolases"/>
    <property type="match status" value="2"/>
</dbReference>
<dbReference type="GO" id="GO:0016887">
    <property type="term" value="F:ATP hydrolysis activity"/>
    <property type="evidence" value="ECO:0007669"/>
    <property type="project" value="InterPro"/>
</dbReference>
<dbReference type="Pfam" id="PF00005">
    <property type="entry name" value="ABC_tran"/>
    <property type="match status" value="2"/>
</dbReference>
<dbReference type="GO" id="GO:0005524">
    <property type="term" value="F:ATP binding"/>
    <property type="evidence" value="ECO:0007669"/>
    <property type="project" value="UniProtKB-KW"/>
</dbReference>
<evidence type="ECO:0000313" key="6">
    <source>
        <dbReference type="Proteomes" id="UP000295281"/>
    </source>
</evidence>
<keyword evidence="6" id="KW-1185">Reference proteome</keyword>
<evidence type="ECO:0000259" key="4">
    <source>
        <dbReference type="PROSITE" id="PS50893"/>
    </source>
</evidence>
<dbReference type="PROSITE" id="PS50893">
    <property type="entry name" value="ABC_TRANSPORTER_2"/>
    <property type="match status" value="2"/>
</dbReference>
<name>A0A4V3D835_9ACTN</name>
<accession>A0A4V3D835</accession>
<gene>
    <name evidence="5" type="ORF">EV190_11336</name>
</gene>
<proteinExistence type="predicted"/>
<dbReference type="EMBL" id="SNYN01000013">
    <property type="protein sequence ID" value="TDQ50267.1"/>
    <property type="molecule type" value="Genomic_DNA"/>
</dbReference>
<feature type="domain" description="ABC transporter" evidence="4">
    <location>
        <begin position="9"/>
        <end position="251"/>
    </location>
</feature>
<dbReference type="InterPro" id="IPR027417">
    <property type="entry name" value="P-loop_NTPase"/>
</dbReference>
<dbReference type="Proteomes" id="UP000295281">
    <property type="component" value="Unassembled WGS sequence"/>
</dbReference>
<feature type="region of interest" description="Disordered" evidence="3">
    <location>
        <begin position="226"/>
        <end position="250"/>
    </location>
</feature>
<dbReference type="GO" id="GO:0005886">
    <property type="term" value="C:plasma membrane"/>
    <property type="evidence" value="ECO:0007669"/>
    <property type="project" value="TreeGrafter"/>
</dbReference>
<dbReference type="PROSITE" id="PS00211">
    <property type="entry name" value="ABC_TRANSPORTER_1"/>
    <property type="match status" value="1"/>
</dbReference>
<dbReference type="SMART" id="SM00382">
    <property type="entry name" value="AAA"/>
    <property type="match status" value="2"/>
</dbReference>
<dbReference type="PANTHER" id="PTHR24220:SF685">
    <property type="entry name" value="ABC TRANSPORTER RELATED"/>
    <property type="match status" value="1"/>
</dbReference>
<evidence type="ECO:0000256" key="3">
    <source>
        <dbReference type="SAM" id="MobiDB-lite"/>
    </source>
</evidence>
<dbReference type="InterPro" id="IPR017871">
    <property type="entry name" value="ABC_transporter-like_CS"/>
</dbReference>
<keyword evidence="2 5" id="KW-0067">ATP-binding</keyword>
<keyword evidence="1" id="KW-0547">Nucleotide-binding</keyword>
<dbReference type="GO" id="GO:0022857">
    <property type="term" value="F:transmembrane transporter activity"/>
    <property type="evidence" value="ECO:0007669"/>
    <property type="project" value="TreeGrafter"/>
</dbReference>
<evidence type="ECO:0000256" key="1">
    <source>
        <dbReference type="ARBA" id="ARBA00022741"/>
    </source>
</evidence>
<reference evidence="5 6" key="1">
    <citation type="submission" date="2019-03" db="EMBL/GenBank/DDBJ databases">
        <title>Genomic Encyclopedia of Type Strains, Phase IV (KMG-IV): sequencing the most valuable type-strain genomes for metagenomic binning, comparative biology and taxonomic classification.</title>
        <authorList>
            <person name="Goeker M."/>
        </authorList>
    </citation>
    <scope>NUCLEOTIDE SEQUENCE [LARGE SCALE GENOMIC DNA]</scope>
    <source>
        <strain evidence="5 6">DSM 46770</strain>
    </source>
</reference>
<dbReference type="AlphaFoldDB" id="A0A4V3D835"/>
<sequence length="477" mass="48813">MTGAPEPLLRVRGMTVAARSGRPIVSGVDLDAHPGEAVALAGPSGCGKSTLLRAVLDALPPGLRRTAGTVTWAGEPVRPGGAARRWRRAHAGVLDQDPASAVNPLLTARAAVLEGRTRALGGRRAARGRALELLDALGLDAADVAGRRPHTLSGGQVQRVALARAILADPPLLVLDEPTSGLDAGALDLVAAEVRRRGAGGGATLLVSHDPDFVARVADRVVAVGARPPAPPRATRPAPGRGGPPVLNASGLRLSHPGRPVLEDVSLEVRAGELVAVTGPSGSGKSTLLRALAGLHPPDGGSVALRGRPLAATAEARERGQLRGVQFVAQDPAGALNPAHPVGAAVVRPLRVLRGVSAQRAREEARELLSRVGLDPALAGRRPRELSGGQRQRVAVARALAAGPDVLLADEITSALDADTADAVLALLEELCGNGLAVLLATHAPGAVARAHRVLRVREHGLPDAVPPHRTEHSHVG</sequence>
<dbReference type="InterPro" id="IPR015854">
    <property type="entry name" value="ABC_transpr_LolD-like"/>
</dbReference>
<protein>
    <submittedName>
        <fullName evidence="5">Peptide/nickel transport system ATP-binding protein</fullName>
    </submittedName>
</protein>
<dbReference type="PANTHER" id="PTHR24220">
    <property type="entry name" value="IMPORT ATP-BINDING PROTEIN"/>
    <property type="match status" value="1"/>
</dbReference>
<feature type="domain" description="ABC transporter" evidence="4">
    <location>
        <begin position="247"/>
        <end position="476"/>
    </location>
</feature>
<dbReference type="InterPro" id="IPR003593">
    <property type="entry name" value="AAA+_ATPase"/>
</dbReference>
<evidence type="ECO:0000256" key="2">
    <source>
        <dbReference type="ARBA" id="ARBA00022840"/>
    </source>
</evidence>
<dbReference type="RefSeq" id="WP_243742602.1">
    <property type="nucleotide sequence ID" value="NZ_SNYN01000013.1"/>
</dbReference>
<comment type="caution">
    <text evidence="5">The sequence shown here is derived from an EMBL/GenBank/DDBJ whole genome shotgun (WGS) entry which is preliminary data.</text>
</comment>